<dbReference type="GO" id="GO:0006313">
    <property type="term" value="P:DNA transposition"/>
    <property type="evidence" value="ECO:0007669"/>
    <property type="project" value="InterPro"/>
</dbReference>
<feature type="region of interest" description="Disordered" evidence="1">
    <location>
        <begin position="221"/>
        <end position="240"/>
    </location>
</feature>
<dbReference type="InterPro" id="IPR002686">
    <property type="entry name" value="Transposase_17"/>
</dbReference>
<gene>
    <name evidence="3" type="ORF">E2493_14405</name>
</gene>
<dbReference type="SUPFAM" id="SSF143422">
    <property type="entry name" value="Transposase IS200-like"/>
    <property type="match status" value="1"/>
</dbReference>
<dbReference type="GO" id="GO:0004803">
    <property type="term" value="F:transposase activity"/>
    <property type="evidence" value="ECO:0007669"/>
    <property type="project" value="InterPro"/>
</dbReference>
<keyword evidence="4" id="KW-1185">Reference proteome</keyword>
<evidence type="ECO:0000256" key="1">
    <source>
        <dbReference type="SAM" id="MobiDB-lite"/>
    </source>
</evidence>
<name>A0A4Y8ZRX9_9SPHN</name>
<evidence type="ECO:0000259" key="2">
    <source>
        <dbReference type="SMART" id="SM01321"/>
    </source>
</evidence>
<dbReference type="InterPro" id="IPR036515">
    <property type="entry name" value="Transposase_17_sf"/>
</dbReference>
<evidence type="ECO:0000313" key="4">
    <source>
        <dbReference type="Proteomes" id="UP000298213"/>
    </source>
</evidence>
<dbReference type="PANTHER" id="PTHR34322">
    <property type="entry name" value="TRANSPOSASE, Y1_TNP DOMAIN-CONTAINING"/>
    <property type="match status" value="1"/>
</dbReference>
<comment type="caution">
    <text evidence="3">The sequence shown here is derived from an EMBL/GenBank/DDBJ whole genome shotgun (WGS) entry which is preliminary data.</text>
</comment>
<accession>A0A4Y8ZRX9</accession>
<reference evidence="3 4" key="1">
    <citation type="submission" date="2019-03" db="EMBL/GenBank/DDBJ databases">
        <title>Genome sequence of Sphingomonas sp. 17J27-24.</title>
        <authorList>
            <person name="Kim M."/>
            <person name="Maeng S."/>
            <person name="Sathiyaraj S."/>
        </authorList>
    </citation>
    <scope>NUCLEOTIDE SEQUENCE [LARGE SCALE GENOMIC DNA]</scope>
    <source>
        <strain evidence="3 4">17J27-24</strain>
    </source>
</reference>
<dbReference type="Proteomes" id="UP000298213">
    <property type="component" value="Unassembled WGS sequence"/>
</dbReference>
<proteinExistence type="predicted"/>
<dbReference type="AlphaFoldDB" id="A0A4Y8ZRX9"/>
<dbReference type="Pfam" id="PF01797">
    <property type="entry name" value="Y1_Tnp"/>
    <property type="match status" value="1"/>
</dbReference>
<evidence type="ECO:0000313" key="3">
    <source>
        <dbReference type="EMBL" id="TFI57559.1"/>
    </source>
</evidence>
<dbReference type="GO" id="GO:0003677">
    <property type="term" value="F:DNA binding"/>
    <property type="evidence" value="ECO:0007669"/>
    <property type="project" value="InterPro"/>
</dbReference>
<dbReference type="EMBL" id="SPDV01000029">
    <property type="protein sequence ID" value="TFI57559.1"/>
    <property type="molecule type" value="Genomic_DNA"/>
</dbReference>
<feature type="domain" description="Transposase IS200-like" evidence="2">
    <location>
        <begin position="9"/>
        <end position="123"/>
    </location>
</feature>
<dbReference type="SMART" id="SM01321">
    <property type="entry name" value="Y1_Tnp"/>
    <property type="match status" value="1"/>
</dbReference>
<protein>
    <submittedName>
        <fullName evidence="3">Transposase</fullName>
    </submittedName>
</protein>
<sequence length="240" mass="26137">MARIARIVVPGVAHHVTHRGNRRLPIFFGDSDRALYLRLLRAGCEAANVTCLAWCLMDNHVHLVLVPATADGLRGALAEAHRRYTSHVNAREGWRGYLFQGRFASYPMDDAHLMAAVRYVERNPVAAGLAARAEDWRWSSARSHLAGRRAAGDPLTDVAALSRHVPNWRAMLRYGLEAGGATVEGERLAAAIEARLRTGRPLAAAPWIAAQETALARPLAPARRGPKPKAAAHAISGTLY</sequence>
<feature type="compositionally biased region" description="Low complexity" evidence="1">
    <location>
        <begin position="221"/>
        <end position="234"/>
    </location>
</feature>
<dbReference type="OrthoDB" id="9794403at2"/>
<organism evidence="3 4">
    <name type="scientific">Sphingomonas parva</name>
    <dbReference type="NCBI Taxonomy" id="2555898"/>
    <lineage>
        <taxon>Bacteria</taxon>
        <taxon>Pseudomonadati</taxon>
        <taxon>Pseudomonadota</taxon>
        <taxon>Alphaproteobacteria</taxon>
        <taxon>Sphingomonadales</taxon>
        <taxon>Sphingomonadaceae</taxon>
        <taxon>Sphingomonas</taxon>
    </lineage>
</organism>
<dbReference type="RefSeq" id="WP_135087996.1">
    <property type="nucleotide sequence ID" value="NZ_SPDV01000029.1"/>
</dbReference>
<dbReference type="Gene3D" id="3.30.70.1290">
    <property type="entry name" value="Transposase IS200-like"/>
    <property type="match status" value="1"/>
</dbReference>
<dbReference type="PANTHER" id="PTHR34322:SF2">
    <property type="entry name" value="TRANSPOSASE IS200-LIKE DOMAIN-CONTAINING PROTEIN"/>
    <property type="match status" value="1"/>
</dbReference>